<dbReference type="AlphaFoldDB" id="A0A9X2KFA7"/>
<evidence type="ECO:0000313" key="3">
    <source>
        <dbReference type="Proteomes" id="UP001155220"/>
    </source>
</evidence>
<name>A0A9X2KFA7_9HYPH</name>
<evidence type="ECO:0000313" key="2">
    <source>
        <dbReference type="EMBL" id="MCP3055120.1"/>
    </source>
</evidence>
<dbReference type="EMBL" id="JALHBS010000044">
    <property type="protein sequence ID" value="MCP3055120.1"/>
    <property type="molecule type" value="Genomic_DNA"/>
</dbReference>
<comment type="caution">
    <text evidence="2">The sequence shown here is derived from an EMBL/GenBank/DDBJ whole genome shotgun (WGS) entry which is preliminary data.</text>
</comment>
<feature type="region of interest" description="Disordered" evidence="1">
    <location>
        <begin position="59"/>
        <end position="80"/>
    </location>
</feature>
<dbReference type="RefSeq" id="WP_253963982.1">
    <property type="nucleotide sequence ID" value="NZ_JALHBS010000044.1"/>
</dbReference>
<accession>A0A9X2KFA7</accession>
<evidence type="ECO:0008006" key="4">
    <source>
        <dbReference type="Google" id="ProtNLM"/>
    </source>
</evidence>
<dbReference type="Proteomes" id="UP001155220">
    <property type="component" value="Unassembled WGS sequence"/>
</dbReference>
<sequence length="80" mass="8671">MSGMKLTVTVDAQHVSVTDQIAETLSQRGFKVERVSRRGGAIFGSAEASVAQQLRSVEGVQDVQPERGYQLPPMTDLVPQ</sequence>
<gene>
    <name evidence="2" type="ORF">MJ956_08145</name>
</gene>
<proteinExistence type="predicted"/>
<evidence type="ECO:0000256" key="1">
    <source>
        <dbReference type="SAM" id="MobiDB-lite"/>
    </source>
</evidence>
<protein>
    <recommendedName>
        <fullName evidence="4">Ketohydroxyglutarate aldolase</fullName>
    </recommendedName>
</protein>
<reference evidence="2" key="1">
    <citation type="submission" date="2022-03" db="EMBL/GenBank/DDBJ databases">
        <title>Aurantimonas Liuensis sp. Nov., isolated from the hadal seawater of the Mariana Trench.</title>
        <authorList>
            <person name="Liu R."/>
        </authorList>
    </citation>
    <scope>NUCLEOTIDE SEQUENCE</scope>
    <source>
        <strain evidence="2">LRZ36</strain>
    </source>
</reference>
<keyword evidence="3" id="KW-1185">Reference proteome</keyword>
<organism evidence="2 3">
    <name type="scientific">Aurantimonas marianensis</name>
    <dbReference type="NCBI Taxonomy" id="2920428"/>
    <lineage>
        <taxon>Bacteria</taxon>
        <taxon>Pseudomonadati</taxon>
        <taxon>Pseudomonadota</taxon>
        <taxon>Alphaproteobacteria</taxon>
        <taxon>Hyphomicrobiales</taxon>
        <taxon>Aurantimonadaceae</taxon>
        <taxon>Aurantimonas</taxon>
    </lineage>
</organism>